<dbReference type="GO" id="GO:0033588">
    <property type="term" value="C:elongator holoenzyme complex"/>
    <property type="evidence" value="ECO:0007669"/>
    <property type="project" value="InterPro"/>
</dbReference>
<comment type="pathway">
    <text evidence="3">tRNA modification; 5-methoxycarbonylmethyl-2-thiouridine-tRNA biosynthesis.</text>
</comment>
<dbReference type="Proteomes" id="UP000245383">
    <property type="component" value="Unassembled WGS sequence"/>
</dbReference>
<evidence type="ECO:0000256" key="4">
    <source>
        <dbReference type="ARBA" id="ARBA00009567"/>
    </source>
</evidence>
<evidence type="ECO:0000313" key="10">
    <source>
        <dbReference type="Proteomes" id="UP000245383"/>
    </source>
</evidence>
<evidence type="ECO:0000256" key="3">
    <source>
        <dbReference type="ARBA" id="ARBA00005043"/>
    </source>
</evidence>
<organism evidence="9 10">
    <name type="scientific">Smittium simulii</name>
    <dbReference type="NCBI Taxonomy" id="133385"/>
    <lineage>
        <taxon>Eukaryota</taxon>
        <taxon>Fungi</taxon>
        <taxon>Fungi incertae sedis</taxon>
        <taxon>Zoopagomycota</taxon>
        <taxon>Kickxellomycotina</taxon>
        <taxon>Harpellomycetes</taxon>
        <taxon>Harpellales</taxon>
        <taxon>Legeriomycetaceae</taxon>
        <taxon>Smittium</taxon>
    </lineage>
</organism>
<name>A0A2T9YSE5_9FUNG</name>
<dbReference type="InterPro" id="IPR027417">
    <property type="entry name" value="P-loop_NTPase"/>
</dbReference>
<comment type="similarity">
    <text evidence="4">Belongs to the ELP5 family.</text>
</comment>
<keyword evidence="8" id="KW-0539">Nucleus</keyword>
<evidence type="ECO:0000256" key="1">
    <source>
        <dbReference type="ARBA" id="ARBA00004123"/>
    </source>
</evidence>
<evidence type="ECO:0000313" key="9">
    <source>
        <dbReference type="EMBL" id="PVU95268.1"/>
    </source>
</evidence>
<dbReference type="AlphaFoldDB" id="A0A2T9YSE5"/>
<proteinExistence type="inferred from homology"/>
<evidence type="ECO:0000256" key="7">
    <source>
        <dbReference type="ARBA" id="ARBA00022694"/>
    </source>
</evidence>
<dbReference type="GO" id="GO:0002098">
    <property type="term" value="P:tRNA wobble uridine modification"/>
    <property type="evidence" value="ECO:0007669"/>
    <property type="project" value="InterPro"/>
</dbReference>
<accession>A0A2T9YSE5</accession>
<dbReference type="PANTHER" id="PTHR15641:SF1">
    <property type="entry name" value="ELONGATOR COMPLEX PROTEIN 5"/>
    <property type="match status" value="1"/>
</dbReference>
<comment type="caution">
    <text evidence="9">The sequence shown here is derived from an EMBL/GenBank/DDBJ whole genome shotgun (WGS) entry which is preliminary data.</text>
</comment>
<evidence type="ECO:0000256" key="6">
    <source>
        <dbReference type="ARBA" id="ARBA00022490"/>
    </source>
</evidence>
<dbReference type="Gene3D" id="3.40.50.300">
    <property type="entry name" value="P-loop containing nucleotide triphosphate hydrolases"/>
    <property type="match status" value="1"/>
</dbReference>
<keyword evidence="7" id="KW-0819">tRNA processing</keyword>
<keyword evidence="10" id="KW-1185">Reference proteome</keyword>
<keyword evidence="6" id="KW-0963">Cytoplasm</keyword>
<dbReference type="GO" id="GO:0000049">
    <property type="term" value="F:tRNA binding"/>
    <property type="evidence" value="ECO:0007669"/>
    <property type="project" value="TreeGrafter"/>
</dbReference>
<dbReference type="STRING" id="133385.A0A2T9YSE5"/>
<evidence type="ECO:0000256" key="5">
    <source>
        <dbReference type="ARBA" id="ARBA00020264"/>
    </source>
</evidence>
<sequence>MEPTISTVLSNKFNKANFILIQDSLQNNGVSFLNNFISQEFSLGKTPIIVSTAHSPQLLCSYQLPSSNCIDLRSKVSLKECGSIHLSDFFLDFALLFSKIKAILATEKAESIVVIDSLERFLLQSVPETIDLLERLKNIIKDKNRLVILHHFEPAEYNYKSLDTTKKNPQNHKSKSFANKSMIESMMNVVLTLYSTRHLKLWMMPGWFDDEQQAKAQIIPKSVDIISKSPTSALYNSAANGLIFMEHKKPAGKIKREICEYFFTNNLISYKFPIISTDKAPPQEMVELGNDISFNLNLTDKQKEDKDNVYLPYLDAQT</sequence>
<evidence type="ECO:0000256" key="2">
    <source>
        <dbReference type="ARBA" id="ARBA00004496"/>
    </source>
</evidence>
<dbReference type="EMBL" id="MBFR01000060">
    <property type="protein sequence ID" value="PVU95268.1"/>
    <property type="molecule type" value="Genomic_DNA"/>
</dbReference>
<dbReference type="Pfam" id="PF10483">
    <property type="entry name" value="Elong_Iki1"/>
    <property type="match status" value="1"/>
</dbReference>
<dbReference type="UniPathway" id="UPA00988"/>
<evidence type="ECO:0000256" key="8">
    <source>
        <dbReference type="ARBA" id="ARBA00023242"/>
    </source>
</evidence>
<protein>
    <recommendedName>
        <fullName evidence="5">Elongator complex protein 5</fullName>
    </recommendedName>
</protein>
<dbReference type="InterPro" id="IPR019519">
    <property type="entry name" value="Elp5"/>
</dbReference>
<comment type="subcellular location">
    <subcellularLocation>
        <location evidence="2">Cytoplasm</location>
    </subcellularLocation>
    <subcellularLocation>
        <location evidence="1">Nucleus</location>
    </subcellularLocation>
</comment>
<gene>
    <name evidence="9" type="ORF">BB561_001920</name>
</gene>
<reference evidence="9 10" key="1">
    <citation type="journal article" date="2018" name="MBio">
        <title>Comparative Genomics Reveals the Core Gene Toolbox for the Fungus-Insect Symbiosis.</title>
        <authorList>
            <person name="Wang Y."/>
            <person name="Stata M."/>
            <person name="Wang W."/>
            <person name="Stajich J.E."/>
            <person name="White M.M."/>
            <person name="Moncalvo J.M."/>
        </authorList>
    </citation>
    <scope>NUCLEOTIDE SEQUENCE [LARGE SCALE GENOMIC DNA]</scope>
    <source>
        <strain evidence="9 10">SWE-8-4</strain>
    </source>
</reference>
<dbReference type="GO" id="GO:0005829">
    <property type="term" value="C:cytosol"/>
    <property type="evidence" value="ECO:0007669"/>
    <property type="project" value="TreeGrafter"/>
</dbReference>
<dbReference type="OrthoDB" id="166907at2759"/>
<dbReference type="PANTHER" id="PTHR15641">
    <property type="entry name" value="ELONGATOR COMPLEX PROTEIN 5"/>
    <property type="match status" value="1"/>
</dbReference>
<dbReference type="GO" id="GO:0005634">
    <property type="term" value="C:nucleus"/>
    <property type="evidence" value="ECO:0007669"/>
    <property type="project" value="UniProtKB-SubCell"/>
</dbReference>